<dbReference type="EMBL" id="CAACYH010000004">
    <property type="protein sequence ID" value="VFB14410.1"/>
    <property type="molecule type" value="Genomic_DNA"/>
</dbReference>
<proteinExistence type="predicted"/>
<protein>
    <submittedName>
        <fullName evidence="1">Uncharacterized protein</fullName>
    </submittedName>
</protein>
<sequence>MDVREIHNKAMFAADLGDMQKNMGNLDLAQKRYEDAYVLEKEAAMAAIKLKMSEPAISILLKSAASLAMRCMLNREAERLISLALSGEPPMEIAEELRNMLETVNFKRHLDLKGVVLQEDEVQLVIAGKGVGYGYAKSDDLLNRVEAFQKLAVRTIERRGGRPFRKAGGISKELKNVCQPYITAPIAASMAFRMKFGNLASMQLSGFNSFEEIIDDISDNIELIGKGDLVAVKKNIVDNSYLGNFIGLTKQLAPDGENIKLFGITSAKRGEERMVQLTRHKSEFSFIIKQIEMTDDQDVEANHKNVVGVLSAADSLGKVKITTNGGNKVSISVPVGLSDIVKTYWEEDVCITFRENKKERILVDIDKA</sequence>
<name>A0A449I4L2_9BACE</name>
<dbReference type="RefSeq" id="WP_131752408.1">
    <property type="nucleotide sequence ID" value="NZ_CAACYH010000004.1"/>
</dbReference>
<accession>A0A449I4L2</accession>
<evidence type="ECO:0000313" key="1">
    <source>
        <dbReference type="EMBL" id="VFB14410.1"/>
    </source>
</evidence>
<dbReference type="AlphaFoldDB" id="A0A449I4L2"/>
<organism evidence="1 2">
    <name type="scientific">Prevotella heparinolytica</name>
    <dbReference type="NCBI Taxonomy" id="28113"/>
    <lineage>
        <taxon>Bacteria</taxon>
        <taxon>Pseudomonadati</taxon>
        <taxon>Bacteroidota</taxon>
        <taxon>Bacteroidia</taxon>
        <taxon>Bacteroidales</taxon>
        <taxon>Bacteroidaceae</taxon>
        <taxon>Bacteroides</taxon>
    </lineage>
</organism>
<reference evidence="1 2" key="1">
    <citation type="submission" date="2019-02" db="EMBL/GenBank/DDBJ databases">
        <authorList>
            <consortium name="Pathogen Informatics"/>
        </authorList>
    </citation>
    <scope>NUCLEOTIDE SEQUENCE [LARGE SCALE GENOMIC DNA]</scope>
    <source>
        <strain evidence="1 2">3012STDY7078512</strain>
    </source>
</reference>
<gene>
    <name evidence="1" type="ORF">NCTC7812_01962</name>
</gene>
<evidence type="ECO:0000313" key="2">
    <source>
        <dbReference type="Proteomes" id="UP000396835"/>
    </source>
</evidence>
<dbReference type="OrthoDB" id="1100739at2"/>
<dbReference type="Proteomes" id="UP000396835">
    <property type="component" value="Unassembled WGS sequence"/>
</dbReference>